<dbReference type="eggNOG" id="KOG4717">
    <property type="taxonomic scope" value="Eukaryota"/>
</dbReference>
<dbReference type="PANTHER" id="PTHR44167">
    <property type="entry name" value="OVARIAN-SPECIFIC SERINE/THREONINE-PROTEIN KINASE LOK-RELATED"/>
    <property type="match status" value="1"/>
</dbReference>
<keyword evidence="4" id="KW-1185">Reference proteome</keyword>
<accession>K0RF80</accession>
<feature type="region of interest" description="Disordered" evidence="1">
    <location>
        <begin position="238"/>
        <end position="295"/>
    </location>
</feature>
<dbReference type="InterPro" id="IPR011009">
    <property type="entry name" value="Kinase-like_dom_sf"/>
</dbReference>
<name>K0RF80_THAOC</name>
<dbReference type="GO" id="GO:0005524">
    <property type="term" value="F:ATP binding"/>
    <property type="evidence" value="ECO:0007669"/>
    <property type="project" value="InterPro"/>
</dbReference>
<sequence length="467" mass="50944">MSGLMADGPHDQDASWPPELQADYERLRPLGQGAFGVVWLAKTRKNSCSRGGTSSTIEEDSEDGEEEDASFGSSRSEHHECGDGEHDGDYVAVKMIDISDEDTKTYALREISILSEINHPCIIRCLNSVRMVVMSLADGPDLQELVDEGGALSISLDIKPANCILAKAKSTQCNQTTADWLARDEIWDDNATFDENEFKVILVDFGFAKAFSPKEIGLDKSSQKGHSVRNLVDMAIQRQASQRSGKDTSSHYIFDQSNHSNRSESKRISTRNTLSKSVSSTKLSQSPLKTTASIEHKPMRAMSALGSRAFAAPEVKKVRKKSDGENAGTEMVSDYGLIVDAFSIGATVRVLLTGVPADSSEMDYIGSQDNLLINIARFLFSCGKGGGKRRRRFKFLNEVPKQARGLVTKLMKANCAERISVPLAREEDWIKGGMNADDPVVTLPVGDVPAGNNDPIKCLKCAENGSQ</sequence>
<dbReference type="Proteomes" id="UP000266841">
    <property type="component" value="Unassembled WGS sequence"/>
</dbReference>
<evidence type="ECO:0000256" key="1">
    <source>
        <dbReference type="SAM" id="MobiDB-lite"/>
    </source>
</evidence>
<dbReference type="SMART" id="SM00220">
    <property type="entry name" value="S_TKc"/>
    <property type="match status" value="1"/>
</dbReference>
<feature type="compositionally biased region" description="Basic and acidic residues" evidence="1">
    <location>
        <begin position="75"/>
        <end position="86"/>
    </location>
</feature>
<dbReference type="EMBL" id="AGNL01042594">
    <property type="protein sequence ID" value="EJK50924.1"/>
    <property type="molecule type" value="Genomic_DNA"/>
</dbReference>
<feature type="region of interest" description="Disordered" evidence="1">
    <location>
        <begin position="1"/>
        <end position="22"/>
    </location>
</feature>
<dbReference type="GO" id="GO:0004674">
    <property type="term" value="F:protein serine/threonine kinase activity"/>
    <property type="evidence" value="ECO:0007669"/>
    <property type="project" value="TreeGrafter"/>
</dbReference>
<dbReference type="InterPro" id="IPR000719">
    <property type="entry name" value="Prot_kinase_dom"/>
</dbReference>
<dbReference type="PROSITE" id="PS50011">
    <property type="entry name" value="PROTEIN_KINASE_DOM"/>
    <property type="match status" value="1"/>
</dbReference>
<dbReference type="OMA" id="NINDRNC"/>
<proteinExistence type="predicted"/>
<feature type="compositionally biased region" description="Low complexity" evidence="1">
    <location>
        <begin position="273"/>
        <end position="286"/>
    </location>
</feature>
<dbReference type="GO" id="GO:0005634">
    <property type="term" value="C:nucleus"/>
    <property type="evidence" value="ECO:0007669"/>
    <property type="project" value="TreeGrafter"/>
</dbReference>
<gene>
    <name evidence="3" type="ORF">THAOC_29959</name>
</gene>
<evidence type="ECO:0000313" key="4">
    <source>
        <dbReference type="Proteomes" id="UP000266841"/>
    </source>
</evidence>
<dbReference type="Gene3D" id="3.30.200.20">
    <property type="entry name" value="Phosphorylase Kinase, domain 1"/>
    <property type="match status" value="1"/>
</dbReference>
<evidence type="ECO:0000313" key="3">
    <source>
        <dbReference type="EMBL" id="EJK50924.1"/>
    </source>
</evidence>
<dbReference type="Gene3D" id="1.10.510.10">
    <property type="entry name" value="Transferase(Phosphotransferase) domain 1"/>
    <property type="match status" value="1"/>
</dbReference>
<dbReference type="OrthoDB" id="6513151at2759"/>
<evidence type="ECO:0000259" key="2">
    <source>
        <dbReference type="PROSITE" id="PS50011"/>
    </source>
</evidence>
<feature type="region of interest" description="Disordered" evidence="1">
    <location>
        <begin position="45"/>
        <end position="86"/>
    </location>
</feature>
<feature type="domain" description="Protein kinase" evidence="2">
    <location>
        <begin position="24"/>
        <end position="430"/>
    </location>
</feature>
<feature type="compositionally biased region" description="Acidic residues" evidence="1">
    <location>
        <begin position="57"/>
        <end position="69"/>
    </location>
</feature>
<reference evidence="3 4" key="1">
    <citation type="journal article" date="2012" name="Genome Biol.">
        <title>Genome and low-iron response of an oceanic diatom adapted to chronic iron limitation.</title>
        <authorList>
            <person name="Lommer M."/>
            <person name="Specht M."/>
            <person name="Roy A.S."/>
            <person name="Kraemer L."/>
            <person name="Andreson R."/>
            <person name="Gutowska M.A."/>
            <person name="Wolf J."/>
            <person name="Bergner S.V."/>
            <person name="Schilhabel M.B."/>
            <person name="Klostermeier U.C."/>
            <person name="Beiko R.G."/>
            <person name="Rosenstiel P."/>
            <person name="Hippler M."/>
            <person name="Laroche J."/>
        </authorList>
    </citation>
    <scope>NUCLEOTIDE SEQUENCE [LARGE SCALE GENOMIC DNA]</scope>
    <source>
        <strain evidence="3 4">CCMP1005</strain>
    </source>
</reference>
<dbReference type="GO" id="GO:0044773">
    <property type="term" value="P:mitotic DNA damage checkpoint signaling"/>
    <property type="evidence" value="ECO:0007669"/>
    <property type="project" value="TreeGrafter"/>
</dbReference>
<dbReference type="AlphaFoldDB" id="K0RF80"/>
<dbReference type="SUPFAM" id="SSF56112">
    <property type="entry name" value="Protein kinase-like (PK-like)"/>
    <property type="match status" value="1"/>
</dbReference>
<comment type="caution">
    <text evidence="3">The sequence shown here is derived from an EMBL/GenBank/DDBJ whole genome shotgun (WGS) entry which is preliminary data.</text>
</comment>
<protein>
    <recommendedName>
        <fullName evidence="2">Protein kinase domain-containing protein</fullName>
    </recommendedName>
</protein>
<dbReference type="PANTHER" id="PTHR44167:SF30">
    <property type="entry name" value="PHOSPHORYLASE KINASE"/>
    <property type="match status" value="1"/>
</dbReference>
<organism evidence="3 4">
    <name type="scientific">Thalassiosira oceanica</name>
    <name type="common">Marine diatom</name>
    <dbReference type="NCBI Taxonomy" id="159749"/>
    <lineage>
        <taxon>Eukaryota</taxon>
        <taxon>Sar</taxon>
        <taxon>Stramenopiles</taxon>
        <taxon>Ochrophyta</taxon>
        <taxon>Bacillariophyta</taxon>
        <taxon>Coscinodiscophyceae</taxon>
        <taxon>Thalassiosirophycidae</taxon>
        <taxon>Thalassiosirales</taxon>
        <taxon>Thalassiosiraceae</taxon>
        <taxon>Thalassiosira</taxon>
    </lineage>
</organism>